<dbReference type="GO" id="GO:0009073">
    <property type="term" value="P:aromatic amino acid family biosynthetic process"/>
    <property type="evidence" value="ECO:0007669"/>
    <property type="project" value="UniProtKB-KW"/>
</dbReference>
<dbReference type="InterPro" id="IPR056179">
    <property type="entry name" value="DHQS_C"/>
</dbReference>
<evidence type="ECO:0000259" key="19">
    <source>
        <dbReference type="Pfam" id="PF01761"/>
    </source>
</evidence>
<keyword evidence="12" id="KW-0479">Metal-binding</keyword>
<evidence type="ECO:0000256" key="13">
    <source>
        <dbReference type="ARBA" id="ARBA00022741"/>
    </source>
</evidence>
<dbReference type="InterPro" id="IPR030960">
    <property type="entry name" value="DHQS/DOIS_N"/>
</dbReference>
<accession>A0A381QVU2</accession>
<dbReference type="GO" id="GO:0003856">
    <property type="term" value="F:3-dehydroquinate synthase activity"/>
    <property type="evidence" value="ECO:0007669"/>
    <property type="project" value="UniProtKB-EC"/>
</dbReference>
<dbReference type="CDD" id="cd08195">
    <property type="entry name" value="DHQS"/>
    <property type="match status" value="1"/>
</dbReference>
<comment type="cofactor">
    <cofactor evidence="2">
        <name>NAD(+)</name>
        <dbReference type="ChEBI" id="CHEBI:57540"/>
    </cofactor>
</comment>
<protein>
    <recommendedName>
        <fullName evidence="9">3-dehydroquinate synthase</fullName>
        <ecNumber evidence="8">4.2.3.4</ecNumber>
    </recommendedName>
</protein>
<keyword evidence="13" id="KW-0547">Nucleotide-binding</keyword>
<dbReference type="InterPro" id="IPR050071">
    <property type="entry name" value="Dehydroquinate_synthase"/>
</dbReference>
<feature type="domain" description="3-dehydroquinate synthase C-terminal" evidence="20">
    <location>
        <begin position="163"/>
        <end position="312"/>
    </location>
</feature>
<gene>
    <name evidence="21" type="ORF">METZ01_LOCUS36369</name>
</gene>
<evidence type="ECO:0000256" key="3">
    <source>
        <dbReference type="ARBA" id="ARBA00001941"/>
    </source>
</evidence>
<keyword evidence="11" id="KW-0028">Amino-acid biosynthesis</keyword>
<evidence type="ECO:0000256" key="6">
    <source>
        <dbReference type="ARBA" id="ARBA00004661"/>
    </source>
</evidence>
<name>A0A381QVU2_9ZZZZ</name>
<dbReference type="EC" id="4.2.3.4" evidence="8"/>
<dbReference type="NCBIfam" id="TIGR01357">
    <property type="entry name" value="aroB"/>
    <property type="match status" value="1"/>
</dbReference>
<dbReference type="Pfam" id="PF01761">
    <property type="entry name" value="DHQ_synthase"/>
    <property type="match status" value="1"/>
</dbReference>
<keyword evidence="18" id="KW-0170">Cobalt</keyword>
<proteinExistence type="inferred from homology"/>
<comment type="subcellular location">
    <subcellularLocation>
        <location evidence="5">Cytoplasm</location>
    </subcellularLocation>
</comment>
<dbReference type="SUPFAM" id="SSF56796">
    <property type="entry name" value="Dehydroquinate synthase-like"/>
    <property type="match status" value="1"/>
</dbReference>
<evidence type="ECO:0000256" key="10">
    <source>
        <dbReference type="ARBA" id="ARBA00022490"/>
    </source>
</evidence>
<evidence type="ECO:0000256" key="16">
    <source>
        <dbReference type="ARBA" id="ARBA00023141"/>
    </source>
</evidence>
<feature type="domain" description="3-dehydroquinate synthase N-terminal" evidence="19">
    <location>
        <begin position="53"/>
        <end position="160"/>
    </location>
</feature>
<evidence type="ECO:0000256" key="14">
    <source>
        <dbReference type="ARBA" id="ARBA00022833"/>
    </source>
</evidence>
<comment type="cofactor">
    <cofactor evidence="3">
        <name>Co(2+)</name>
        <dbReference type="ChEBI" id="CHEBI:48828"/>
    </cofactor>
</comment>
<evidence type="ECO:0000259" key="20">
    <source>
        <dbReference type="Pfam" id="PF24621"/>
    </source>
</evidence>
<evidence type="ECO:0000313" key="21">
    <source>
        <dbReference type="EMBL" id="SUZ83515.1"/>
    </source>
</evidence>
<keyword evidence="14" id="KW-0862">Zinc</keyword>
<evidence type="ECO:0000256" key="1">
    <source>
        <dbReference type="ARBA" id="ARBA00001393"/>
    </source>
</evidence>
<dbReference type="GO" id="GO:0005737">
    <property type="term" value="C:cytoplasm"/>
    <property type="evidence" value="ECO:0007669"/>
    <property type="project" value="UniProtKB-SubCell"/>
</dbReference>
<keyword evidence="17" id="KW-0456">Lyase</keyword>
<evidence type="ECO:0000256" key="17">
    <source>
        <dbReference type="ARBA" id="ARBA00023239"/>
    </source>
</evidence>
<keyword evidence="16" id="KW-0057">Aromatic amino acid biosynthesis</keyword>
<dbReference type="Gene3D" id="3.40.50.1970">
    <property type="match status" value="1"/>
</dbReference>
<comment type="similarity">
    <text evidence="7">Belongs to the sugar phosphate cyclases superfamily. Dehydroquinate synthase family.</text>
</comment>
<evidence type="ECO:0000256" key="2">
    <source>
        <dbReference type="ARBA" id="ARBA00001911"/>
    </source>
</evidence>
<dbReference type="PANTHER" id="PTHR43622">
    <property type="entry name" value="3-DEHYDROQUINATE SYNTHASE"/>
    <property type="match status" value="1"/>
</dbReference>
<evidence type="ECO:0000256" key="7">
    <source>
        <dbReference type="ARBA" id="ARBA00005412"/>
    </source>
</evidence>
<dbReference type="GO" id="GO:0046872">
    <property type="term" value="F:metal ion binding"/>
    <property type="evidence" value="ECO:0007669"/>
    <property type="project" value="UniProtKB-KW"/>
</dbReference>
<dbReference type="AlphaFoldDB" id="A0A381QVU2"/>
<dbReference type="InterPro" id="IPR016037">
    <property type="entry name" value="DHQ_synth_AroB"/>
</dbReference>
<evidence type="ECO:0000256" key="12">
    <source>
        <dbReference type="ARBA" id="ARBA00022723"/>
    </source>
</evidence>
<dbReference type="Gene3D" id="1.20.1090.10">
    <property type="entry name" value="Dehydroquinate synthase-like - alpha domain"/>
    <property type="match status" value="1"/>
</dbReference>
<evidence type="ECO:0000256" key="15">
    <source>
        <dbReference type="ARBA" id="ARBA00023027"/>
    </source>
</evidence>
<evidence type="ECO:0000256" key="8">
    <source>
        <dbReference type="ARBA" id="ARBA00013031"/>
    </source>
</evidence>
<dbReference type="Pfam" id="PF24621">
    <property type="entry name" value="DHQS_C"/>
    <property type="match status" value="1"/>
</dbReference>
<organism evidence="21">
    <name type="scientific">marine metagenome</name>
    <dbReference type="NCBI Taxonomy" id="408172"/>
    <lineage>
        <taxon>unclassified sequences</taxon>
        <taxon>metagenomes</taxon>
        <taxon>ecological metagenomes</taxon>
    </lineage>
</organism>
<dbReference type="EMBL" id="UINC01001554">
    <property type="protein sequence ID" value="SUZ83515.1"/>
    <property type="molecule type" value="Genomic_DNA"/>
</dbReference>
<evidence type="ECO:0000256" key="4">
    <source>
        <dbReference type="ARBA" id="ARBA00001947"/>
    </source>
</evidence>
<keyword evidence="15" id="KW-0520">NAD</keyword>
<keyword evidence="10" id="KW-0963">Cytoplasm</keyword>
<comment type="pathway">
    <text evidence="6">Metabolic intermediate biosynthesis; chorismate biosynthesis; chorismate from D-erythrose 4-phosphate and phosphoenolpyruvate: step 2/7.</text>
</comment>
<sequence length="349" mass="39352">MGTINLIRKKIKNYCPTAKKIALVLDKNIPNKYKQKLKQQLKNYKLFTYEYSVNENLKSFGKVNILVEDLLKNNFNRSDILISAGGGIIGDFSGFAASIVKRGINFINVPSTLLAQVDASIGGKTGINSSKGKNLIGSFYQPKLVITELGFLKSLSKRNLVCGFAEILKHSLIYDKNFFNWINKNSKNILEKLNLEILKLAIVKSCKIKSHFILMDEKEKNERMILNFGHTFAHGIEAASNFSRKINHGEAVLIGIILATRLSFRKKLCSFSTLNKIEDFYNVNSLPSKLDKNFLKKNSNKIVKYMVNDKKNTGDRISLILLKKIGKTSNPGQVKITIGEMKKILKNIN</sequence>
<dbReference type="GO" id="GO:0008652">
    <property type="term" value="P:amino acid biosynthetic process"/>
    <property type="evidence" value="ECO:0007669"/>
    <property type="project" value="UniProtKB-KW"/>
</dbReference>
<evidence type="ECO:0000256" key="18">
    <source>
        <dbReference type="ARBA" id="ARBA00023285"/>
    </source>
</evidence>
<evidence type="ECO:0000256" key="9">
    <source>
        <dbReference type="ARBA" id="ARBA00017684"/>
    </source>
</evidence>
<reference evidence="21" key="1">
    <citation type="submission" date="2018-05" db="EMBL/GenBank/DDBJ databases">
        <authorList>
            <person name="Lanie J.A."/>
            <person name="Ng W.-L."/>
            <person name="Kazmierczak K.M."/>
            <person name="Andrzejewski T.M."/>
            <person name="Davidsen T.M."/>
            <person name="Wayne K.J."/>
            <person name="Tettelin H."/>
            <person name="Glass J.I."/>
            <person name="Rusch D."/>
            <person name="Podicherti R."/>
            <person name="Tsui H.-C.T."/>
            <person name="Winkler M.E."/>
        </authorList>
    </citation>
    <scope>NUCLEOTIDE SEQUENCE</scope>
</reference>
<dbReference type="GO" id="GO:0000166">
    <property type="term" value="F:nucleotide binding"/>
    <property type="evidence" value="ECO:0007669"/>
    <property type="project" value="UniProtKB-KW"/>
</dbReference>
<evidence type="ECO:0000256" key="11">
    <source>
        <dbReference type="ARBA" id="ARBA00022605"/>
    </source>
</evidence>
<dbReference type="FunFam" id="3.40.50.1970:FF:000007">
    <property type="entry name" value="Pentafunctional AROM polypeptide"/>
    <property type="match status" value="1"/>
</dbReference>
<dbReference type="InterPro" id="IPR030963">
    <property type="entry name" value="DHQ_synth_fam"/>
</dbReference>
<dbReference type="PANTHER" id="PTHR43622:SF7">
    <property type="entry name" value="3-DEHYDROQUINATE SYNTHASE, CHLOROPLASTIC"/>
    <property type="match status" value="1"/>
</dbReference>
<comment type="catalytic activity">
    <reaction evidence="1">
        <text>7-phospho-2-dehydro-3-deoxy-D-arabino-heptonate = 3-dehydroquinate + phosphate</text>
        <dbReference type="Rhea" id="RHEA:21968"/>
        <dbReference type="ChEBI" id="CHEBI:32364"/>
        <dbReference type="ChEBI" id="CHEBI:43474"/>
        <dbReference type="ChEBI" id="CHEBI:58394"/>
        <dbReference type="EC" id="4.2.3.4"/>
    </reaction>
</comment>
<dbReference type="PIRSF" id="PIRSF001455">
    <property type="entry name" value="DHQ_synth"/>
    <property type="match status" value="1"/>
</dbReference>
<evidence type="ECO:0000256" key="5">
    <source>
        <dbReference type="ARBA" id="ARBA00004496"/>
    </source>
</evidence>
<comment type="cofactor">
    <cofactor evidence="4">
        <name>Zn(2+)</name>
        <dbReference type="ChEBI" id="CHEBI:29105"/>
    </cofactor>
</comment>